<dbReference type="STRING" id="717605.Theco_2340"/>
<keyword evidence="2" id="KW-1185">Reference proteome</keyword>
<proteinExistence type="predicted"/>
<dbReference type="HOGENOM" id="CLU_2420713_0_0_9"/>
<dbReference type="eggNOG" id="ENOG5032YMW">
    <property type="taxonomic scope" value="Bacteria"/>
</dbReference>
<accession>L0EFJ5</accession>
<dbReference type="EMBL" id="CP003255">
    <property type="protein sequence ID" value="AGA58451.1"/>
    <property type="molecule type" value="Genomic_DNA"/>
</dbReference>
<organism evidence="1 2">
    <name type="scientific">Thermobacillus composti (strain DSM 18247 / JCM 13945 / KWC4)</name>
    <dbReference type="NCBI Taxonomy" id="717605"/>
    <lineage>
        <taxon>Bacteria</taxon>
        <taxon>Bacillati</taxon>
        <taxon>Bacillota</taxon>
        <taxon>Bacilli</taxon>
        <taxon>Bacillales</taxon>
        <taxon>Paenibacillaceae</taxon>
        <taxon>Thermobacillus</taxon>
    </lineage>
</organism>
<reference evidence="2" key="1">
    <citation type="submission" date="2012-01" db="EMBL/GenBank/DDBJ databases">
        <title>Complete sequence of chromosome of Thermobacillus composti KWC4.</title>
        <authorList>
            <person name="Lucas S."/>
            <person name="Han J."/>
            <person name="Lapidus A."/>
            <person name="Cheng J.-F."/>
            <person name="Goodwin L."/>
            <person name="Pitluck S."/>
            <person name="Peters L."/>
            <person name="Ovchinnikova G."/>
            <person name="Teshima H."/>
            <person name="Detter J.C."/>
            <person name="Han C."/>
            <person name="Tapia R."/>
            <person name="Land M."/>
            <person name="Hauser L."/>
            <person name="Kyrpides N."/>
            <person name="Ivanova N."/>
            <person name="Pagani I."/>
            <person name="Anderson I."/>
            <person name="Woyke T."/>
        </authorList>
    </citation>
    <scope>NUCLEOTIDE SEQUENCE [LARGE SCALE GENOMIC DNA]</scope>
    <source>
        <strain evidence="2">DSM 18247 / JCM 13945 / KWC4</strain>
    </source>
</reference>
<evidence type="ECO:0000313" key="1">
    <source>
        <dbReference type="EMBL" id="AGA58451.1"/>
    </source>
</evidence>
<dbReference type="AlphaFoldDB" id="L0EFJ5"/>
<evidence type="ECO:0000313" key="2">
    <source>
        <dbReference type="Proteomes" id="UP000010795"/>
    </source>
</evidence>
<dbReference type="Proteomes" id="UP000010795">
    <property type="component" value="Chromosome"/>
</dbReference>
<sequence length="95" mass="10913">MRRMKFDDALFNWLQMEIVAAGRPDDRAALDTRDFFLQILTEDHGVTEVGIAETDDDFVTVAYVREGCPGRWRAPRQAAEQLLIDINANPKFNEQ</sequence>
<protein>
    <submittedName>
        <fullName evidence="1">Uncharacterized protein</fullName>
    </submittedName>
</protein>
<gene>
    <name evidence="1" type="ordered locus">Theco_2340</name>
</gene>
<dbReference type="KEGG" id="tco:Theco_2340"/>
<name>L0EFJ5_THECK</name>